<evidence type="ECO:0000256" key="1">
    <source>
        <dbReference type="SAM" id="MobiDB-lite"/>
    </source>
</evidence>
<organism evidence="2 3">
    <name type="scientific">Plasmodium ovale wallikeri</name>
    <dbReference type="NCBI Taxonomy" id="864142"/>
    <lineage>
        <taxon>Eukaryota</taxon>
        <taxon>Sar</taxon>
        <taxon>Alveolata</taxon>
        <taxon>Apicomplexa</taxon>
        <taxon>Aconoidasida</taxon>
        <taxon>Haemosporida</taxon>
        <taxon>Plasmodiidae</taxon>
        <taxon>Plasmodium</taxon>
        <taxon>Plasmodium (Plasmodium)</taxon>
    </lineage>
</organism>
<feature type="compositionally biased region" description="Basic and acidic residues" evidence="1">
    <location>
        <begin position="307"/>
        <end position="316"/>
    </location>
</feature>
<evidence type="ECO:0000313" key="3">
    <source>
        <dbReference type="Proteomes" id="UP000078550"/>
    </source>
</evidence>
<dbReference type="GO" id="GO:0016301">
    <property type="term" value="F:kinase activity"/>
    <property type="evidence" value="ECO:0007669"/>
    <property type="project" value="UniProtKB-KW"/>
</dbReference>
<proteinExistence type="predicted"/>
<evidence type="ECO:0000313" key="2">
    <source>
        <dbReference type="EMBL" id="SBT50834.1"/>
    </source>
</evidence>
<name>A0A1A9A3P9_PLAOA</name>
<gene>
    <name evidence="2" type="ORF">POVWA2_060960</name>
</gene>
<dbReference type="Proteomes" id="UP000078550">
    <property type="component" value="Unassembled WGS sequence"/>
</dbReference>
<feature type="region of interest" description="Disordered" evidence="1">
    <location>
        <begin position="294"/>
        <end position="316"/>
    </location>
</feature>
<sequence>MDRVNEDTHGSSVNEFTNPDLCIILDTKMDKMMGQMGNVDNDTLKQNEYILQELSMDTELNPISRGSYSGYGVDHGDYCSESQGMCMRSLETNRGDHSHSSSTHHSINCTRLDESNVGHFFDPWNAASGADDLFGASSQKSERVECEQNDFFERDFATHKKDINMGIIGNFSDSFVTANHANSYIPPKCIGKSECDSDACYNIDYFEQLDDDGKNFFNFDFSKTNTERDYAYNSKNCLLNDINDGSSSKLITSDKNDKFSELLDEFQKLSINGEIATIKTGAYNDEEFYTDVRSRSRRRRGLNGKGTMEEMEKCEQ</sequence>
<keyword evidence="2" id="KW-0418">Kinase</keyword>
<dbReference type="EMBL" id="FLRE01000202">
    <property type="protein sequence ID" value="SBT50834.1"/>
    <property type="molecule type" value="Genomic_DNA"/>
</dbReference>
<reference evidence="3" key="1">
    <citation type="submission" date="2016-05" db="EMBL/GenBank/DDBJ databases">
        <authorList>
            <person name="Naeem Raeece"/>
        </authorList>
    </citation>
    <scope>NUCLEOTIDE SEQUENCE [LARGE SCALE GENOMIC DNA]</scope>
</reference>
<dbReference type="AlphaFoldDB" id="A0A1A9A3P9"/>
<accession>A0A1A9A3P9</accession>
<keyword evidence="2" id="KW-0808">Transferase</keyword>
<protein>
    <submittedName>
        <fullName evidence="2">Cyclin g-associated kinase, putative</fullName>
    </submittedName>
</protein>